<feature type="transmembrane region" description="Helical" evidence="2">
    <location>
        <begin position="15"/>
        <end position="37"/>
    </location>
</feature>
<reference evidence="5" key="1">
    <citation type="journal article" date="2019" name="Int. J. Syst. Evol. Microbiol.">
        <title>The Global Catalogue of Microorganisms (GCM) 10K type strain sequencing project: providing services to taxonomists for standard genome sequencing and annotation.</title>
        <authorList>
            <consortium name="The Broad Institute Genomics Platform"/>
            <consortium name="The Broad Institute Genome Sequencing Center for Infectious Disease"/>
            <person name="Wu L."/>
            <person name="Ma J."/>
        </authorList>
    </citation>
    <scope>NUCLEOTIDE SEQUENCE [LARGE SCALE GENOMIC DNA]</scope>
    <source>
        <strain evidence="5">CGMCC 1.16305</strain>
    </source>
</reference>
<evidence type="ECO:0000313" key="4">
    <source>
        <dbReference type="EMBL" id="MFC7393665.1"/>
    </source>
</evidence>
<evidence type="ECO:0000259" key="3">
    <source>
        <dbReference type="Pfam" id="PF26347"/>
    </source>
</evidence>
<keyword evidence="2" id="KW-0472">Membrane</keyword>
<proteinExistence type="predicted"/>
<accession>A0ABW2PZD9</accession>
<keyword evidence="2" id="KW-1133">Transmembrane helix</keyword>
<evidence type="ECO:0000256" key="1">
    <source>
        <dbReference type="SAM" id="Coils"/>
    </source>
</evidence>
<protein>
    <submittedName>
        <fullName evidence="4">Sporulation membrane protein YtrI</fullName>
    </submittedName>
</protein>
<gene>
    <name evidence="4" type="primary">ytrI</name>
    <name evidence="4" type="ORF">ACFQRG_11935</name>
</gene>
<dbReference type="InterPro" id="IPR048198">
    <property type="entry name" value="YtrI"/>
</dbReference>
<dbReference type="RefSeq" id="WP_380966185.1">
    <property type="nucleotide sequence ID" value="NZ_JBHTCO010000014.1"/>
</dbReference>
<sequence length="170" mass="19958">MRIPPYYKIPSWQRFLSGVVVGMIIGFLFFILLYGLAQERQINKIREQATEIKSLQNDKKALLEDQDKENEELEKKLKVQDIQVNIQTSSRKNIDRIVRYELEEQISERLQSLIKNNIESVAVNKELIYKAVEDHPFTIDKNAYYFKVKSLVIYSVIEVNVIPVEPKKKA</sequence>
<feature type="coiled-coil region" evidence="1">
    <location>
        <begin position="38"/>
        <end position="83"/>
    </location>
</feature>
<name>A0ABW2PZD9_9BACL</name>
<dbReference type="EMBL" id="JBHTCO010000014">
    <property type="protein sequence ID" value="MFC7393665.1"/>
    <property type="molecule type" value="Genomic_DNA"/>
</dbReference>
<keyword evidence="1" id="KW-0175">Coiled coil</keyword>
<dbReference type="InterPro" id="IPR058620">
    <property type="entry name" value="YtrI_C"/>
</dbReference>
<organism evidence="4 5">
    <name type="scientific">Scopulibacillus cellulosilyticus</name>
    <dbReference type="NCBI Taxonomy" id="2665665"/>
    <lineage>
        <taxon>Bacteria</taxon>
        <taxon>Bacillati</taxon>
        <taxon>Bacillota</taxon>
        <taxon>Bacilli</taxon>
        <taxon>Bacillales</taxon>
        <taxon>Sporolactobacillaceae</taxon>
        <taxon>Scopulibacillus</taxon>
    </lineage>
</organism>
<dbReference type="Proteomes" id="UP001596505">
    <property type="component" value="Unassembled WGS sequence"/>
</dbReference>
<dbReference type="NCBIfam" id="NF041479">
    <property type="entry name" value="spor_membprot_YtrI"/>
    <property type="match status" value="1"/>
</dbReference>
<feature type="domain" description="Sporulation membrane protein YtrI C-terminal" evidence="3">
    <location>
        <begin position="80"/>
        <end position="161"/>
    </location>
</feature>
<comment type="caution">
    <text evidence="4">The sequence shown here is derived from an EMBL/GenBank/DDBJ whole genome shotgun (WGS) entry which is preliminary data.</text>
</comment>
<dbReference type="Pfam" id="PF26347">
    <property type="entry name" value="YtrI_sporulation"/>
    <property type="match status" value="1"/>
</dbReference>
<keyword evidence="5" id="KW-1185">Reference proteome</keyword>
<evidence type="ECO:0000256" key="2">
    <source>
        <dbReference type="SAM" id="Phobius"/>
    </source>
</evidence>
<evidence type="ECO:0000313" key="5">
    <source>
        <dbReference type="Proteomes" id="UP001596505"/>
    </source>
</evidence>
<keyword evidence="2" id="KW-0812">Transmembrane</keyword>